<feature type="compositionally biased region" description="Low complexity" evidence="1">
    <location>
        <begin position="1"/>
        <end position="15"/>
    </location>
</feature>
<feature type="compositionally biased region" description="Low complexity" evidence="1">
    <location>
        <begin position="26"/>
        <end position="46"/>
    </location>
</feature>
<dbReference type="Proteomes" id="UP000001876">
    <property type="component" value="Unassembled WGS sequence"/>
</dbReference>
<organism evidence="3">
    <name type="scientific">Micromonas pusilla (strain CCMP1545)</name>
    <name type="common">Picoplanktonic green alga</name>
    <dbReference type="NCBI Taxonomy" id="564608"/>
    <lineage>
        <taxon>Eukaryota</taxon>
        <taxon>Viridiplantae</taxon>
        <taxon>Chlorophyta</taxon>
        <taxon>Mamiellophyceae</taxon>
        <taxon>Mamiellales</taxon>
        <taxon>Mamiellaceae</taxon>
        <taxon>Micromonas</taxon>
    </lineage>
</organism>
<sequence>MRALARGGASSARAARAPRTRRAPPRRLAAARPRAASSGDDAAESGWRTLGGTTASSREDSGWIAVQDEPSVSSPEEDYERDFSGRVVYRPRGYYYDAVRASDAGERVKVDVGVVDKRRARTFCIAKRLAGGSDLVEVTMERPLGIVFERDTEGRVRVADFVDGSKAGRAAAVDRLQGLNAIGAAAPRRGDVLRAFTASTLSFGPRAQLLGDLSGTKRAVVLFGADDQPWGKVSSSLSSGLVRDGPVTLILERHRDAEMQKAWTPEPAEARGVRGDASRSGGGTRRSGAGSAWRGRAWTWEASRTR</sequence>
<evidence type="ECO:0000313" key="2">
    <source>
        <dbReference type="EMBL" id="EEH61076.1"/>
    </source>
</evidence>
<dbReference type="EMBL" id="GG663735">
    <property type="protein sequence ID" value="EEH61076.1"/>
    <property type="molecule type" value="Genomic_DNA"/>
</dbReference>
<evidence type="ECO:0000313" key="3">
    <source>
        <dbReference type="Proteomes" id="UP000001876"/>
    </source>
</evidence>
<dbReference type="AlphaFoldDB" id="C1MJF7"/>
<keyword evidence="3" id="KW-1185">Reference proteome</keyword>
<dbReference type="GeneID" id="9680203"/>
<feature type="compositionally biased region" description="Basic residues" evidence="1">
    <location>
        <begin position="16"/>
        <end position="25"/>
    </location>
</feature>
<accession>C1MJF7</accession>
<proteinExistence type="predicted"/>
<dbReference type="KEGG" id="mpp:MICPUCDRAFT_50922"/>
<evidence type="ECO:0000256" key="1">
    <source>
        <dbReference type="SAM" id="MobiDB-lite"/>
    </source>
</evidence>
<feature type="region of interest" description="Disordered" evidence="1">
    <location>
        <begin position="1"/>
        <end position="79"/>
    </location>
</feature>
<name>C1MJF7_MICPC</name>
<feature type="region of interest" description="Disordered" evidence="1">
    <location>
        <begin position="259"/>
        <end position="306"/>
    </location>
</feature>
<dbReference type="OMA" id="HRNWIRR"/>
<dbReference type="RefSeq" id="XP_003055824.1">
    <property type="nucleotide sequence ID" value="XM_003055778.1"/>
</dbReference>
<dbReference type="OrthoDB" id="1912722at2759"/>
<feature type="compositionally biased region" description="Basic and acidic residues" evidence="1">
    <location>
        <begin position="268"/>
        <end position="277"/>
    </location>
</feature>
<dbReference type="eggNOG" id="ENOG502SBX3">
    <property type="taxonomic scope" value="Eukaryota"/>
</dbReference>
<feature type="compositionally biased region" description="Low complexity" evidence="1">
    <location>
        <begin position="286"/>
        <end position="297"/>
    </location>
</feature>
<gene>
    <name evidence="2" type="ORF">MICPUCDRAFT_50922</name>
</gene>
<protein>
    <submittedName>
        <fullName evidence="2">Predicted protein</fullName>
    </submittedName>
</protein>
<reference evidence="2 3" key="1">
    <citation type="journal article" date="2009" name="Science">
        <title>Green evolution and dynamic adaptations revealed by genomes of the marine picoeukaryotes Micromonas.</title>
        <authorList>
            <person name="Worden A.Z."/>
            <person name="Lee J.H."/>
            <person name="Mock T."/>
            <person name="Rouze P."/>
            <person name="Simmons M.P."/>
            <person name="Aerts A.L."/>
            <person name="Allen A.E."/>
            <person name="Cuvelier M.L."/>
            <person name="Derelle E."/>
            <person name="Everett M.V."/>
            <person name="Foulon E."/>
            <person name="Grimwood J."/>
            <person name="Gundlach H."/>
            <person name="Henrissat B."/>
            <person name="Napoli C."/>
            <person name="McDonald S.M."/>
            <person name="Parker M.S."/>
            <person name="Rombauts S."/>
            <person name="Salamov A."/>
            <person name="Von Dassow P."/>
            <person name="Badger J.H."/>
            <person name="Coutinho P.M."/>
            <person name="Demir E."/>
            <person name="Dubchak I."/>
            <person name="Gentemann C."/>
            <person name="Eikrem W."/>
            <person name="Gready J.E."/>
            <person name="John U."/>
            <person name="Lanier W."/>
            <person name="Lindquist E.A."/>
            <person name="Lucas S."/>
            <person name="Mayer K.F."/>
            <person name="Moreau H."/>
            <person name="Not F."/>
            <person name="Otillar R."/>
            <person name="Panaud O."/>
            <person name="Pangilinan J."/>
            <person name="Paulsen I."/>
            <person name="Piegu B."/>
            <person name="Poliakov A."/>
            <person name="Robbens S."/>
            <person name="Schmutz J."/>
            <person name="Toulza E."/>
            <person name="Wyss T."/>
            <person name="Zelensky A."/>
            <person name="Zhou K."/>
            <person name="Armbrust E.V."/>
            <person name="Bhattacharya D."/>
            <person name="Goodenough U.W."/>
            <person name="Van de Peer Y."/>
            <person name="Grigoriev I.V."/>
        </authorList>
    </citation>
    <scope>NUCLEOTIDE SEQUENCE [LARGE SCALE GENOMIC DNA]</scope>
    <source>
        <strain evidence="2 3">CCMP1545</strain>
    </source>
</reference>